<dbReference type="SUPFAM" id="SSF52266">
    <property type="entry name" value="SGNH hydrolase"/>
    <property type="match status" value="1"/>
</dbReference>
<dbReference type="STRING" id="578462.A0A0L0T916"/>
<dbReference type="VEuPathDB" id="FungiDB:AMAG_20414"/>
<evidence type="ECO:0000256" key="1">
    <source>
        <dbReference type="ARBA" id="ARBA00008668"/>
    </source>
</evidence>
<dbReference type="AlphaFoldDB" id="A0A0L0T916"/>
<accession>A0A0L0T916</accession>
<dbReference type="Gene3D" id="3.40.50.1110">
    <property type="entry name" value="SGNH hydrolase"/>
    <property type="match status" value="2"/>
</dbReference>
<reference evidence="3 4" key="1">
    <citation type="submission" date="2009-11" db="EMBL/GenBank/DDBJ databases">
        <title>Annotation of Allomyces macrogynus ATCC 38327.</title>
        <authorList>
            <consortium name="The Broad Institute Genome Sequencing Platform"/>
            <person name="Russ C."/>
            <person name="Cuomo C."/>
            <person name="Burger G."/>
            <person name="Gray M.W."/>
            <person name="Holland P.W.H."/>
            <person name="King N."/>
            <person name="Lang F.B.F."/>
            <person name="Roger A.J."/>
            <person name="Ruiz-Trillo I."/>
            <person name="Young S.K."/>
            <person name="Zeng Q."/>
            <person name="Gargeya S."/>
            <person name="Fitzgerald M."/>
            <person name="Haas B."/>
            <person name="Abouelleil A."/>
            <person name="Alvarado L."/>
            <person name="Arachchi H.M."/>
            <person name="Berlin A."/>
            <person name="Chapman S.B."/>
            <person name="Gearin G."/>
            <person name="Goldberg J."/>
            <person name="Griggs A."/>
            <person name="Gujja S."/>
            <person name="Hansen M."/>
            <person name="Heiman D."/>
            <person name="Howarth C."/>
            <person name="Larimer J."/>
            <person name="Lui A."/>
            <person name="MacDonald P.J.P."/>
            <person name="McCowen C."/>
            <person name="Montmayeur A."/>
            <person name="Murphy C."/>
            <person name="Neiman D."/>
            <person name="Pearson M."/>
            <person name="Priest M."/>
            <person name="Roberts A."/>
            <person name="Saif S."/>
            <person name="Shea T."/>
            <person name="Sisk P."/>
            <person name="Stolte C."/>
            <person name="Sykes S."/>
            <person name="Wortman J."/>
            <person name="Nusbaum C."/>
            <person name="Birren B."/>
        </authorList>
    </citation>
    <scope>NUCLEOTIDE SEQUENCE [LARGE SCALE GENOMIC DNA]</scope>
    <source>
        <strain evidence="3 4">ATCC 38327</strain>
    </source>
</reference>
<evidence type="ECO:0000256" key="2">
    <source>
        <dbReference type="SAM" id="MobiDB-lite"/>
    </source>
</evidence>
<gene>
    <name evidence="3" type="ORF">AMAG_20414</name>
</gene>
<dbReference type="OrthoDB" id="1600564at2759"/>
<protein>
    <recommendedName>
        <fullName evidence="5">SGNH hydrolase-type esterase domain-containing protein</fullName>
    </recommendedName>
</protein>
<reference evidence="4" key="2">
    <citation type="submission" date="2009-11" db="EMBL/GenBank/DDBJ databases">
        <title>The Genome Sequence of Allomyces macrogynus strain ATCC 38327.</title>
        <authorList>
            <consortium name="The Broad Institute Genome Sequencing Platform"/>
            <person name="Russ C."/>
            <person name="Cuomo C."/>
            <person name="Shea T."/>
            <person name="Young S.K."/>
            <person name="Zeng Q."/>
            <person name="Koehrsen M."/>
            <person name="Haas B."/>
            <person name="Borodovsky M."/>
            <person name="Guigo R."/>
            <person name="Alvarado L."/>
            <person name="Berlin A."/>
            <person name="Borenstein D."/>
            <person name="Chen Z."/>
            <person name="Engels R."/>
            <person name="Freedman E."/>
            <person name="Gellesch M."/>
            <person name="Goldberg J."/>
            <person name="Griggs A."/>
            <person name="Gujja S."/>
            <person name="Heiman D."/>
            <person name="Hepburn T."/>
            <person name="Howarth C."/>
            <person name="Jen D."/>
            <person name="Larson L."/>
            <person name="Lewis B."/>
            <person name="Mehta T."/>
            <person name="Park D."/>
            <person name="Pearson M."/>
            <person name="Roberts A."/>
            <person name="Saif S."/>
            <person name="Shenoy N."/>
            <person name="Sisk P."/>
            <person name="Stolte C."/>
            <person name="Sykes S."/>
            <person name="Walk T."/>
            <person name="White J."/>
            <person name="Yandava C."/>
            <person name="Burger G."/>
            <person name="Gray M.W."/>
            <person name="Holland P.W.H."/>
            <person name="King N."/>
            <person name="Lang F.B.F."/>
            <person name="Roger A.J."/>
            <person name="Ruiz-Trillo I."/>
            <person name="Lander E."/>
            <person name="Nusbaum C."/>
        </authorList>
    </citation>
    <scope>NUCLEOTIDE SEQUENCE [LARGE SCALE GENOMIC DNA]</scope>
    <source>
        <strain evidence="4">ATCC 38327</strain>
    </source>
</reference>
<dbReference type="EMBL" id="GG745370">
    <property type="protein sequence ID" value="KNE71211.1"/>
    <property type="molecule type" value="Genomic_DNA"/>
</dbReference>
<evidence type="ECO:0000313" key="4">
    <source>
        <dbReference type="Proteomes" id="UP000054350"/>
    </source>
</evidence>
<feature type="region of interest" description="Disordered" evidence="2">
    <location>
        <begin position="1"/>
        <end position="20"/>
    </location>
</feature>
<dbReference type="Proteomes" id="UP000054350">
    <property type="component" value="Unassembled WGS sequence"/>
</dbReference>
<keyword evidence="4" id="KW-1185">Reference proteome</keyword>
<name>A0A0L0T916_ALLM3</name>
<comment type="similarity">
    <text evidence="1">Belongs to the 'GDSL' lipolytic enzyme family.</text>
</comment>
<dbReference type="InterPro" id="IPR036514">
    <property type="entry name" value="SGNH_hydro_sf"/>
</dbReference>
<sequence>MATSTISGGPAAATHEQRSSRSLFSTGASFDRFVAFGDSATDTGNVYALIKGAWPRSAYFKGRFSNGPTWIEYLVQLVGARELRDFAYGGVTTDNALVQGWTGADASILGQVGIFCEREAKEKGRAHTRYGVGWEYVQVRIDPRRAARTPNHHVLVMGMVNCDHTPYFAAQPADVRTAFQAVANAYNASLAAKLAQYKSANPRRVTFVPTSHLVLAIFADPEAFGFPRGTDGTPWLEVPGADPDAHVSFDQFHVTTKVHALFAHAAATALAGAARGVEKSEF</sequence>
<dbReference type="PANTHER" id="PTHR22835">
    <property type="entry name" value="ZINC FINGER FYVE DOMAIN CONTAINING PROTEIN"/>
    <property type="match status" value="1"/>
</dbReference>
<evidence type="ECO:0000313" key="3">
    <source>
        <dbReference type="EMBL" id="KNE71211.1"/>
    </source>
</evidence>
<dbReference type="PANTHER" id="PTHR22835:SF659">
    <property type="entry name" value="GDSL LIPASE_ACYLHYDROLASE, PUTATIVE (AFU_ORTHOLOGUE AFUA_2G00510)-RELATED"/>
    <property type="match status" value="1"/>
</dbReference>
<proteinExistence type="inferred from homology"/>
<organism evidence="3 4">
    <name type="scientific">Allomyces macrogynus (strain ATCC 38327)</name>
    <name type="common">Allomyces javanicus var. macrogynus</name>
    <dbReference type="NCBI Taxonomy" id="578462"/>
    <lineage>
        <taxon>Eukaryota</taxon>
        <taxon>Fungi</taxon>
        <taxon>Fungi incertae sedis</taxon>
        <taxon>Blastocladiomycota</taxon>
        <taxon>Blastocladiomycetes</taxon>
        <taxon>Blastocladiales</taxon>
        <taxon>Blastocladiaceae</taxon>
        <taxon>Allomyces</taxon>
    </lineage>
</organism>
<dbReference type="CDD" id="cd01846">
    <property type="entry name" value="fatty_acyltransferase_like"/>
    <property type="match status" value="1"/>
</dbReference>
<evidence type="ECO:0008006" key="5">
    <source>
        <dbReference type="Google" id="ProtNLM"/>
    </source>
</evidence>